<dbReference type="STRING" id="1781255.BH720_19845"/>
<dbReference type="Pfam" id="PF00266">
    <property type="entry name" value="Aminotran_5"/>
    <property type="match status" value="1"/>
</dbReference>
<dbReference type="OrthoDB" id="9804366at2"/>
<name>A0A1E5QFM8_9CYAN</name>
<comment type="similarity">
    <text evidence="3">Belongs to the class-V pyridoxal-phosphate-dependent aminotransferase family.</text>
</comment>
<dbReference type="InterPro" id="IPR015424">
    <property type="entry name" value="PyrdxlP-dep_Trfase"/>
</dbReference>
<evidence type="ECO:0000256" key="1">
    <source>
        <dbReference type="ARBA" id="ARBA00001933"/>
    </source>
</evidence>
<dbReference type="InterPro" id="IPR000192">
    <property type="entry name" value="Aminotrans_V_dom"/>
</dbReference>
<accession>A0A1E5QFM8</accession>
<evidence type="ECO:0000259" key="5">
    <source>
        <dbReference type="Pfam" id="PF00266"/>
    </source>
</evidence>
<gene>
    <name evidence="6" type="ORF">BH720_19845</name>
</gene>
<evidence type="ECO:0000256" key="4">
    <source>
        <dbReference type="RuleBase" id="RU004504"/>
    </source>
</evidence>
<sequence length="385" mass="42594">MSTETYRQQFPALADKAYFNYGGQGPMPQAALDAIIQTYQQIQSLGPFSNQTNAWIGEANQKTRACIAQELNVPLTSIALTEDVSVGCNIPLWGRVWQTGERILLTDCEHPSIIAAAQEISRRFGVELDFCPLMATLNQGNPTDAIASAIQPQTRLIVISHIIWNTGQVLPLGEIVQACKAINPSVRILVDAAQSVGSMPLNLTADGVDYYAFTGHKWLCGPEGVGGLYVHPDALEDLHPTFIGWRGIVSDASGSPIGWKPDSRRYEVATSAYPLWMGLQAAIALHQTWGTPQERYQQICHLSTTLWEKLQTLPQVRTLKTTPPTSGLISFQLENQQHPQLVQFLEQQGIFIRTLKNPDCVRACVHYFTLPSELDRLIDGIQAFQ</sequence>
<dbReference type="GO" id="GO:0016829">
    <property type="term" value="F:lyase activity"/>
    <property type="evidence" value="ECO:0007669"/>
    <property type="project" value="UniProtKB-KW"/>
</dbReference>
<dbReference type="InterPro" id="IPR015422">
    <property type="entry name" value="PyrdxlP-dep_Trfase_small"/>
</dbReference>
<reference evidence="6" key="1">
    <citation type="submission" date="2016-09" db="EMBL/GenBank/DDBJ databases">
        <title>Draft genome of thermotolerant cyanobacterium Desertifilum sp. strain IPPAS B-1220.</title>
        <authorList>
            <person name="Sinetova M.A."/>
            <person name="Bolakhan K."/>
            <person name="Zayadan B.K."/>
            <person name="Mironov K.S."/>
            <person name="Ustinova V."/>
            <person name="Kupriyanova E.V."/>
            <person name="Sidorov R.A."/>
            <person name="Skrypnik A.N."/>
            <person name="Gogoleva N.E."/>
            <person name="Gogolev Y.V."/>
            <person name="Los D.A."/>
        </authorList>
    </citation>
    <scope>NUCLEOTIDE SEQUENCE [LARGE SCALE GENOMIC DNA]</scope>
    <source>
        <strain evidence="6">IPPAS B-1220</strain>
    </source>
</reference>
<feature type="domain" description="Aminotransferase class V" evidence="5">
    <location>
        <begin position="18"/>
        <end position="362"/>
    </location>
</feature>
<organism evidence="6">
    <name type="scientific">Desertifilum tharense IPPAS B-1220</name>
    <dbReference type="NCBI Taxonomy" id="1781255"/>
    <lineage>
        <taxon>Bacteria</taxon>
        <taxon>Bacillati</taxon>
        <taxon>Cyanobacteriota</taxon>
        <taxon>Cyanophyceae</taxon>
        <taxon>Desertifilales</taxon>
        <taxon>Desertifilaceae</taxon>
        <taxon>Desertifilum</taxon>
    </lineage>
</organism>
<dbReference type="AlphaFoldDB" id="A0A1E5QFM8"/>
<dbReference type="RefSeq" id="WP_069968953.1">
    <property type="nucleotide sequence ID" value="NZ_CM124774.1"/>
</dbReference>
<dbReference type="PROSITE" id="PS00595">
    <property type="entry name" value="AA_TRANSFER_CLASS_5"/>
    <property type="match status" value="1"/>
</dbReference>
<keyword evidence="2" id="KW-0663">Pyridoxal phosphate</keyword>
<comment type="cofactor">
    <cofactor evidence="1 4">
        <name>pyridoxal 5'-phosphate</name>
        <dbReference type="ChEBI" id="CHEBI:597326"/>
    </cofactor>
</comment>
<protein>
    <submittedName>
        <fullName evidence="6">Cysteine lyase</fullName>
    </submittedName>
</protein>
<dbReference type="EMBL" id="MJGC01000088">
    <property type="protein sequence ID" value="OEJ73482.1"/>
    <property type="molecule type" value="Genomic_DNA"/>
</dbReference>
<evidence type="ECO:0000313" key="6">
    <source>
        <dbReference type="EMBL" id="OEJ73482.1"/>
    </source>
</evidence>
<dbReference type="InterPro" id="IPR015421">
    <property type="entry name" value="PyrdxlP-dep_Trfase_major"/>
</dbReference>
<dbReference type="InterPro" id="IPR020578">
    <property type="entry name" value="Aminotrans_V_PyrdxlP_BS"/>
</dbReference>
<dbReference type="SUPFAM" id="SSF53383">
    <property type="entry name" value="PLP-dependent transferases"/>
    <property type="match status" value="1"/>
</dbReference>
<dbReference type="PANTHER" id="PTHR43586">
    <property type="entry name" value="CYSTEINE DESULFURASE"/>
    <property type="match status" value="1"/>
</dbReference>
<comment type="caution">
    <text evidence="6">The sequence shown here is derived from an EMBL/GenBank/DDBJ whole genome shotgun (WGS) entry which is preliminary data.</text>
</comment>
<dbReference type="PANTHER" id="PTHR43586:SF4">
    <property type="entry name" value="ISOPENICILLIN N EPIMERASE"/>
    <property type="match status" value="1"/>
</dbReference>
<proteinExistence type="inferred from homology"/>
<dbReference type="Gene3D" id="3.40.640.10">
    <property type="entry name" value="Type I PLP-dependent aspartate aminotransferase-like (Major domain)"/>
    <property type="match status" value="1"/>
</dbReference>
<evidence type="ECO:0000256" key="3">
    <source>
        <dbReference type="RuleBase" id="RU004075"/>
    </source>
</evidence>
<keyword evidence="6" id="KW-0456">Lyase</keyword>
<evidence type="ECO:0000256" key="2">
    <source>
        <dbReference type="ARBA" id="ARBA00022898"/>
    </source>
</evidence>
<dbReference type="Gene3D" id="3.90.1150.10">
    <property type="entry name" value="Aspartate Aminotransferase, domain 1"/>
    <property type="match status" value="1"/>
</dbReference>